<name>A0AAW9FJA0_9HYPH</name>
<evidence type="ECO:0008006" key="2">
    <source>
        <dbReference type="Google" id="ProtNLM"/>
    </source>
</evidence>
<gene>
    <name evidence="1" type="ORF">RMR22_26525</name>
</gene>
<evidence type="ECO:0000313" key="1">
    <source>
        <dbReference type="EMBL" id="MDX8305781.1"/>
    </source>
</evidence>
<dbReference type="RefSeq" id="WP_320203845.1">
    <property type="nucleotide sequence ID" value="NZ_CP192782.1"/>
</dbReference>
<dbReference type="EMBL" id="JAVRAF010000029">
    <property type="protein sequence ID" value="MDX8305781.1"/>
    <property type="molecule type" value="Genomic_DNA"/>
</dbReference>
<comment type="caution">
    <text evidence="1">The sequence shown here is derived from an EMBL/GenBank/DDBJ whole genome shotgun (WGS) entry which is preliminary data.</text>
</comment>
<proteinExistence type="predicted"/>
<accession>A0AAW9FJA0</accession>
<sequence>MLFNMEYDGGDLIEGYVIPDGFSDEATVVVTKDDGTTIQLRCDQLRPAVVQSGRHETGLVGFRLDTNIMSDLQQQQRLIIHDLKTGLLIYRRATEEKTVNLKILRLELKMLPMFKLDAFCGSLFQYAISSVERFGHETTLQVLHLASVPSIFISGRVLFRNYEDFLDKGFQAITDFPDPYYEMASRLFIIKRLAKDAVSFVSDRDKLILAPAALHFSDVDLEDESDIKRALKKSPDKVRSVLTSPITRQLVSTYPEQRVTRRDVAAAIGTLARFTIVGHADHGGHLQNALGELLDVSSADVPINSTYMVIEEMAERLRNITIAEQLLEEDLILDHYLREAVSK</sequence>
<dbReference type="AlphaFoldDB" id="A0AAW9FJA0"/>
<reference evidence="1" key="1">
    <citation type="journal article" date="2023" name="Phytobiomes J">
        <title>Deciphering the key players within the bacterial microbiota associated with aerial crown gall tumors on rhododendron: Insights into the gallobiome.</title>
        <authorList>
            <person name="Kuzmanovic N."/>
            <person name="Nesme J."/>
            <person name="Wolf J."/>
            <person name="Neumann-Schaal M."/>
            <person name="Petersen J."/>
            <person name="Fernandez-Gnecco G."/>
            <person name="Sproeer C."/>
            <person name="Bunk B."/>
            <person name="Overmann J."/>
            <person name="Sorensen S.J."/>
            <person name="Idczak E."/>
            <person name="Smalla K."/>
        </authorList>
    </citation>
    <scope>NUCLEOTIDE SEQUENCE</scope>
    <source>
        <strain evidence="1">Rho-11.1</strain>
    </source>
</reference>
<protein>
    <recommendedName>
        <fullName evidence="2">Cleavage/polyadenylation specificity factor A subunit C-terminal domain-containing protein</fullName>
    </recommendedName>
</protein>
<organism evidence="1">
    <name type="scientific">Agrobacterium rosae</name>
    <dbReference type="NCBI Taxonomy" id="1972867"/>
    <lineage>
        <taxon>Bacteria</taxon>
        <taxon>Pseudomonadati</taxon>
        <taxon>Pseudomonadota</taxon>
        <taxon>Alphaproteobacteria</taxon>
        <taxon>Hyphomicrobiales</taxon>
        <taxon>Rhizobiaceae</taxon>
        <taxon>Rhizobium/Agrobacterium group</taxon>
        <taxon>Agrobacterium</taxon>
    </lineage>
</organism>